<gene>
    <name evidence="2" type="ORF">MAR_014502</name>
</gene>
<dbReference type="Gene3D" id="3.40.50.300">
    <property type="entry name" value="P-loop containing nucleotide triphosphate hydrolases"/>
    <property type="match status" value="1"/>
</dbReference>
<dbReference type="PANTHER" id="PTHR26392">
    <property type="entry name" value="MITOGEN-ACTIVATED PROTEIN KINASE KINASE KINASE 7-RELATED"/>
    <property type="match status" value="1"/>
</dbReference>
<reference evidence="2" key="1">
    <citation type="submission" date="2022-11" db="EMBL/GenBank/DDBJ databases">
        <title>Centuries of genome instability and evolution in soft-shell clam transmissible cancer (bioRxiv).</title>
        <authorList>
            <person name="Hart S.F.M."/>
            <person name="Yonemitsu M.A."/>
            <person name="Giersch R.M."/>
            <person name="Beal B.F."/>
            <person name="Arriagada G."/>
            <person name="Davis B.W."/>
            <person name="Ostrander E.A."/>
            <person name="Goff S.P."/>
            <person name="Metzger M.J."/>
        </authorList>
    </citation>
    <scope>NUCLEOTIDE SEQUENCE</scope>
    <source>
        <strain evidence="2">MELC-2E11</strain>
        <tissue evidence="2">Siphon/mantle</tissue>
    </source>
</reference>
<organism evidence="2 3">
    <name type="scientific">Mya arenaria</name>
    <name type="common">Soft-shell clam</name>
    <dbReference type="NCBI Taxonomy" id="6604"/>
    <lineage>
        <taxon>Eukaryota</taxon>
        <taxon>Metazoa</taxon>
        <taxon>Spiralia</taxon>
        <taxon>Lophotrochozoa</taxon>
        <taxon>Mollusca</taxon>
        <taxon>Bivalvia</taxon>
        <taxon>Autobranchia</taxon>
        <taxon>Heteroconchia</taxon>
        <taxon>Euheterodonta</taxon>
        <taxon>Imparidentia</taxon>
        <taxon>Neoheterodontei</taxon>
        <taxon>Myida</taxon>
        <taxon>Myoidea</taxon>
        <taxon>Myidae</taxon>
        <taxon>Mya</taxon>
    </lineage>
</organism>
<evidence type="ECO:0000259" key="1">
    <source>
        <dbReference type="Pfam" id="PF00350"/>
    </source>
</evidence>
<protein>
    <submittedName>
        <fullName evidence="2">YOR6-like protein</fullName>
    </submittedName>
</protein>
<dbReference type="Pfam" id="PF00350">
    <property type="entry name" value="Dynamin_N"/>
    <property type="match status" value="1"/>
</dbReference>
<evidence type="ECO:0000313" key="3">
    <source>
        <dbReference type="Proteomes" id="UP001164746"/>
    </source>
</evidence>
<feature type="domain" description="Dynamin N-terminal" evidence="1">
    <location>
        <begin position="15"/>
        <end position="148"/>
    </location>
</feature>
<keyword evidence="3" id="KW-1185">Reference proteome</keyword>
<dbReference type="EMBL" id="CP111026">
    <property type="protein sequence ID" value="WAR28798.1"/>
    <property type="molecule type" value="Genomic_DNA"/>
</dbReference>
<dbReference type="Proteomes" id="UP001164746">
    <property type="component" value="Chromosome 15"/>
</dbReference>
<dbReference type="SUPFAM" id="SSF52540">
    <property type="entry name" value="P-loop containing nucleoside triphosphate hydrolases"/>
    <property type="match status" value="1"/>
</dbReference>
<sequence length="156" mass="17861">MNAATFEKRDKSEVGAGKSSIINLILDCQLLPTDAPKCTNTIIEIRYSDKKFARCIYKSELAESENRTRERPPKEIELNDHKGIQDFKDCVAECDENEDNPFERVELYYPFKTLSKEVVIVDTPGIDGGNNVDQCLEAYLKRSYCFLYTMLDSPMV</sequence>
<name>A0ABY7G2W7_MYAAR</name>
<accession>A0ABY7G2W7</accession>
<evidence type="ECO:0000313" key="2">
    <source>
        <dbReference type="EMBL" id="WAR28798.1"/>
    </source>
</evidence>
<dbReference type="InterPro" id="IPR027417">
    <property type="entry name" value="P-loop_NTPase"/>
</dbReference>
<dbReference type="InterPro" id="IPR045063">
    <property type="entry name" value="Dynamin_N"/>
</dbReference>
<proteinExistence type="predicted"/>
<dbReference type="PANTHER" id="PTHR26392:SF92">
    <property type="entry name" value="PROTEIN KINASE DOMAIN-CONTAINING PROTEIN"/>
    <property type="match status" value="1"/>
</dbReference>